<feature type="region of interest" description="Disordered" evidence="1">
    <location>
        <begin position="1"/>
        <end position="48"/>
    </location>
</feature>
<reference evidence="2" key="1">
    <citation type="journal article" date="2022" name="bioRxiv">
        <title>Sequencing and chromosome-scale assembly of the giantPleurodeles waltlgenome.</title>
        <authorList>
            <person name="Brown T."/>
            <person name="Elewa A."/>
            <person name="Iarovenko S."/>
            <person name="Subramanian E."/>
            <person name="Araus A.J."/>
            <person name="Petzold A."/>
            <person name="Susuki M."/>
            <person name="Suzuki K.-i.T."/>
            <person name="Hayashi T."/>
            <person name="Toyoda A."/>
            <person name="Oliveira C."/>
            <person name="Osipova E."/>
            <person name="Leigh N.D."/>
            <person name="Simon A."/>
            <person name="Yun M.H."/>
        </authorList>
    </citation>
    <scope>NUCLEOTIDE SEQUENCE</scope>
    <source>
        <strain evidence="2">20211129_DDA</strain>
        <tissue evidence="2">Liver</tissue>
    </source>
</reference>
<proteinExistence type="predicted"/>
<feature type="compositionally biased region" description="Basic and acidic residues" evidence="1">
    <location>
        <begin position="25"/>
        <end position="34"/>
    </location>
</feature>
<comment type="caution">
    <text evidence="2">The sequence shown here is derived from an EMBL/GenBank/DDBJ whole genome shotgun (WGS) entry which is preliminary data.</text>
</comment>
<evidence type="ECO:0000256" key="1">
    <source>
        <dbReference type="SAM" id="MobiDB-lite"/>
    </source>
</evidence>
<dbReference type="AlphaFoldDB" id="A0AAV7X1C0"/>
<evidence type="ECO:0000313" key="2">
    <source>
        <dbReference type="EMBL" id="KAJ1219103.1"/>
    </source>
</evidence>
<name>A0AAV7X1C0_PLEWA</name>
<dbReference type="EMBL" id="JANPWB010000001">
    <property type="protein sequence ID" value="KAJ1219103.1"/>
    <property type="molecule type" value="Genomic_DNA"/>
</dbReference>
<organism evidence="2 3">
    <name type="scientific">Pleurodeles waltl</name>
    <name type="common">Iberian ribbed newt</name>
    <dbReference type="NCBI Taxonomy" id="8319"/>
    <lineage>
        <taxon>Eukaryota</taxon>
        <taxon>Metazoa</taxon>
        <taxon>Chordata</taxon>
        <taxon>Craniata</taxon>
        <taxon>Vertebrata</taxon>
        <taxon>Euteleostomi</taxon>
        <taxon>Amphibia</taxon>
        <taxon>Batrachia</taxon>
        <taxon>Caudata</taxon>
        <taxon>Salamandroidea</taxon>
        <taxon>Salamandridae</taxon>
        <taxon>Pleurodelinae</taxon>
        <taxon>Pleurodeles</taxon>
    </lineage>
</organism>
<gene>
    <name evidence="2" type="ORF">NDU88_006674</name>
</gene>
<evidence type="ECO:0000313" key="3">
    <source>
        <dbReference type="Proteomes" id="UP001066276"/>
    </source>
</evidence>
<accession>A0AAV7X1C0</accession>
<protein>
    <submittedName>
        <fullName evidence="2">Uncharacterized protein</fullName>
    </submittedName>
</protein>
<dbReference type="Proteomes" id="UP001066276">
    <property type="component" value="Chromosome 1_1"/>
</dbReference>
<sequence length="93" mass="9569">MRPASDQRRAGGPGRPSVCPGWRPPGREVGDRRNGIAGRTQQEELPTGAVAAGGGAVQQTGGSLHSEVEKRLMLGARECGVLGPLPSGLSDEI</sequence>
<keyword evidence="3" id="KW-1185">Reference proteome</keyword>